<feature type="transmembrane region" description="Helical" evidence="1">
    <location>
        <begin position="302"/>
        <end position="320"/>
    </location>
</feature>
<gene>
    <name evidence="2" type="ORF">HRJ53_04065</name>
</gene>
<dbReference type="EMBL" id="JACDQQ010000393">
    <property type="protein sequence ID" value="MBA0084151.1"/>
    <property type="molecule type" value="Genomic_DNA"/>
</dbReference>
<feature type="transmembrane region" description="Helical" evidence="1">
    <location>
        <begin position="207"/>
        <end position="224"/>
    </location>
</feature>
<evidence type="ECO:0000256" key="1">
    <source>
        <dbReference type="SAM" id="Phobius"/>
    </source>
</evidence>
<accession>A0A7V8SVS2</accession>
<sequence length="394" mass="43476">MGEGTSAVASFHAHEQTLEKAHTTAWYVWCSAIAATATTGGLFWDISWHLSIGRDTFWTPAHLAIHFGAVVAGISSAYLIVSTTFGKDATRRASSVRMWGFYGPLGAFVSLWGGLTMLTSAPFDNWWHNAFGLDVQILSPPHVVLILGIFTVALGGLILIVAEMNRASMEVRAKLNGVFLYAGCMLTLLLLMLIWEYTDQNLMHSAIFYRAVALAVPPILVGIARASGYRWAATKVTLIYFVLWLLTLWLLPLVPAEPKLGPVYTPITHLVPLRFPLLLFAGAAALDYLLDKTAPRNSWLQAVVAGTGFLVALVVVQWPMGSFLISSHAENWIFGTAYYPYMMPPSAYKYAHSFQAYEGTPARFWIGMGYALLAAILTTRIGLAWGSWMHRIKR</sequence>
<feature type="transmembrane region" description="Helical" evidence="1">
    <location>
        <begin position="101"/>
        <end position="123"/>
    </location>
</feature>
<keyword evidence="1" id="KW-0812">Transmembrane</keyword>
<feature type="transmembrane region" description="Helical" evidence="1">
    <location>
        <begin position="64"/>
        <end position="81"/>
    </location>
</feature>
<organism evidence="2 3">
    <name type="scientific">Candidatus Acidiferrum panamense</name>
    <dbReference type="NCBI Taxonomy" id="2741543"/>
    <lineage>
        <taxon>Bacteria</taxon>
        <taxon>Pseudomonadati</taxon>
        <taxon>Acidobacteriota</taxon>
        <taxon>Terriglobia</taxon>
        <taxon>Candidatus Acidiferrales</taxon>
        <taxon>Candidatus Acidiferrum</taxon>
    </lineage>
</organism>
<reference evidence="2" key="1">
    <citation type="submission" date="2020-06" db="EMBL/GenBank/DDBJ databases">
        <title>Legume-microbial interactions unlock mineral nutrients during tropical forest succession.</title>
        <authorList>
            <person name="Epihov D.Z."/>
        </authorList>
    </citation>
    <scope>NUCLEOTIDE SEQUENCE [LARGE SCALE GENOMIC DNA]</scope>
    <source>
        <strain evidence="2">Pan2503</strain>
    </source>
</reference>
<dbReference type="AlphaFoldDB" id="A0A7V8SVS2"/>
<keyword evidence="1" id="KW-0472">Membrane</keyword>
<keyword evidence="1" id="KW-1133">Transmembrane helix</keyword>
<name>A0A7V8SVS2_9BACT</name>
<comment type="caution">
    <text evidence="2">The sequence shown here is derived from an EMBL/GenBank/DDBJ whole genome shotgun (WGS) entry which is preliminary data.</text>
</comment>
<keyword evidence="3" id="KW-1185">Reference proteome</keyword>
<feature type="transmembrane region" description="Helical" evidence="1">
    <location>
        <begin position="143"/>
        <end position="163"/>
    </location>
</feature>
<dbReference type="Proteomes" id="UP000567293">
    <property type="component" value="Unassembled WGS sequence"/>
</dbReference>
<feature type="transmembrane region" description="Helical" evidence="1">
    <location>
        <begin position="364"/>
        <end position="388"/>
    </location>
</feature>
<feature type="transmembrane region" description="Helical" evidence="1">
    <location>
        <begin position="175"/>
        <end position="195"/>
    </location>
</feature>
<feature type="transmembrane region" description="Helical" evidence="1">
    <location>
        <begin position="26"/>
        <end position="44"/>
    </location>
</feature>
<protein>
    <submittedName>
        <fullName evidence="2">Uncharacterized protein</fullName>
    </submittedName>
</protein>
<proteinExistence type="predicted"/>
<evidence type="ECO:0000313" key="2">
    <source>
        <dbReference type="EMBL" id="MBA0084151.1"/>
    </source>
</evidence>
<feature type="transmembrane region" description="Helical" evidence="1">
    <location>
        <begin position="273"/>
        <end position="290"/>
    </location>
</feature>
<evidence type="ECO:0000313" key="3">
    <source>
        <dbReference type="Proteomes" id="UP000567293"/>
    </source>
</evidence>
<feature type="transmembrane region" description="Helical" evidence="1">
    <location>
        <begin position="236"/>
        <end position="253"/>
    </location>
</feature>